<organism evidence="1 2">
    <name type="scientific">Gordonia jinhuaensis</name>
    <dbReference type="NCBI Taxonomy" id="1517702"/>
    <lineage>
        <taxon>Bacteria</taxon>
        <taxon>Bacillati</taxon>
        <taxon>Actinomycetota</taxon>
        <taxon>Actinomycetes</taxon>
        <taxon>Mycobacteriales</taxon>
        <taxon>Gordoniaceae</taxon>
        <taxon>Gordonia</taxon>
    </lineage>
</organism>
<reference evidence="1" key="2">
    <citation type="submission" date="2020-09" db="EMBL/GenBank/DDBJ databases">
        <authorList>
            <person name="Sun Q."/>
            <person name="Zhou Y."/>
        </authorList>
    </citation>
    <scope>NUCLEOTIDE SEQUENCE</scope>
    <source>
        <strain evidence="1">CGMCC 1.12827</strain>
    </source>
</reference>
<dbReference type="RefSeq" id="WP_188585775.1">
    <property type="nucleotide sequence ID" value="NZ_BMGC01000006.1"/>
</dbReference>
<gene>
    <name evidence="1" type="ORF">GCM10011489_13110</name>
</gene>
<protein>
    <submittedName>
        <fullName evidence="1">Uncharacterized protein</fullName>
    </submittedName>
</protein>
<name>A0A916T122_9ACTN</name>
<comment type="caution">
    <text evidence="1">The sequence shown here is derived from an EMBL/GenBank/DDBJ whole genome shotgun (WGS) entry which is preliminary data.</text>
</comment>
<evidence type="ECO:0000313" key="1">
    <source>
        <dbReference type="EMBL" id="GGB26318.1"/>
    </source>
</evidence>
<accession>A0A916T122</accession>
<sequence length="156" mass="16782">MTIDDYHASQPVVDTATIQQVLDSYPGLGHRGYFPNGTSYGGEHVDNRLEPFSVEAVEWCALVLRRNFTPLLKPSAAVVSHQVARIMERRRAATGEVKDPYVTEGELVVAAIIDGFPVCPDLTGSTGACSLGISPRALKMFDARSQIQASGGETSC</sequence>
<reference evidence="1" key="1">
    <citation type="journal article" date="2014" name="Int. J. Syst. Evol. Microbiol.">
        <title>Complete genome sequence of Corynebacterium casei LMG S-19264T (=DSM 44701T), isolated from a smear-ripened cheese.</title>
        <authorList>
            <consortium name="US DOE Joint Genome Institute (JGI-PGF)"/>
            <person name="Walter F."/>
            <person name="Albersmeier A."/>
            <person name="Kalinowski J."/>
            <person name="Ruckert C."/>
        </authorList>
    </citation>
    <scope>NUCLEOTIDE SEQUENCE</scope>
    <source>
        <strain evidence="1">CGMCC 1.12827</strain>
    </source>
</reference>
<dbReference type="EMBL" id="BMGC01000006">
    <property type="protein sequence ID" value="GGB26318.1"/>
    <property type="molecule type" value="Genomic_DNA"/>
</dbReference>
<dbReference type="Proteomes" id="UP000621454">
    <property type="component" value="Unassembled WGS sequence"/>
</dbReference>
<proteinExistence type="predicted"/>
<evidence type="ECO:0000313" key="2">
    <source>
        <dbReference type="Proteomes" id="UP000621454"/>
    </source>
</evidence>
<dbReference type="AlphaFoldDB" id="A0A916T122"/>
<keyword evidence="2" id="KW-1185">Reference proteome</keyword>